<dbReference type="Proteomes" id="UP000626109">
    <property type="component" value="Unassembled WGS sequence"/>
</dbReference>
<reference evidence="2" key="1">
    <citation type="submission" date="2021-02" db="EMBL/GenBank/DDBJ databases">
        <authorList>
            <person name="Dougan E. K."/>
            <person name="Rhodes N."/>
            <person name="Thang M."/>
            <person name="Chan C."/>
        </authorList>
    </citation>
    <scope>NUCLEOTIDE SEQUENCE</scope>
</reference>
<sequence length="94" mass="9280">MGRACESISGASDVAKATTTTATTATTATATRSSWPLPGGAAETALVEESADQGNDLEAEVKLLLAEATAQLLAEAAAAAGADGSSEKGLWLVE</sequence>
<feature type="compositionally biased region" description="Low complexity" evidence="1">
    <location>
        <begin position="17"/>
        <end position="31"/>
    </location>
</feature>
<gene>
    <name evidence="2" type="ORF">PGLA2088_LOCUS18536</name>
</gene>
<feature type="non-terminal residue" evidence="2">
    <location>
        <position position="94"/>
    </location>
</feature>
<proteinExistence type="predicted"/>
<comment type="caution">
    <text evidence="2">The sequence shown here is derived from an EMBL/GenBank/DDBJ whole genome shotgun (WGS) entry which is preliminary data.</text>
</comment>
<organism evidence="2 3">
    <name type="scientific">Polarella glacialis</name>
    <name type="common">Dinoflagellate</name>
    <dbReference type="NCBI Taxonomy" id="89957"/>
    <lineage>
        <taxon>Eukaryota</taxon>
        <taxon>Sar</taxon>
        <taxon>Alveolata</taxon>
        <taxon>Dinophyceae</taxon>
        <taxon>Suessiales</taxon>
        <taxon>Suessiaceae</taxon>
        <taxon>Polarella</taxon>
    </lineage>
</organism>
<evidence type="ECO:0000313" key="2">
    <source>
        <dbReference type="EMBL" id="CAE8673433.1"/>
    </source>
</evidence>
<protein>
    <submittedName>
        <fullName evidence="2">Uncharacterized protein</fullName>
    </submittedName>
</protein>
<accession>A0A813JF43</accession>
<dbReference type="EMBL" id="CAJNNW010024624">
    <property type="protein sequence ID" value="CAE8673433.1"/>
    <property type="molecule type" value="Genomic_DNA"/>
</dbReference>
<evidence type="ECO:0000313" key="3">
    <source>
        <dbReference type="Proteomes" id="UP000626109"/>
    </source>
</evidence>
<feature type="region of interest" description="Disordered" evidence="1">
    <location>
        <begin position="1"/>
        <end position="53"/>
    </location>
</feature>
<name>A0A813JF43_POLGL</name>
<dbReference type="AlphaFoldDB" id="A0A813JF43"/>
<evidence type="ECO:0000256" key="1">
    <source>
        <dbReference type="SAM" id="MobiDB-lite"/>
    </source>
</evidence>